<name>A0A537JI47_9BACT</name>
<organism evidence="2 3">
    <name type="scientific">Candidatus Segetimicrobium genomatis</name>
    <dbReference type="NCBI Taxonomy" id="2569760"/>
    <lineage>
        <taxon>Bacteria</taxon>
        <taxon>Bacillati</taxon>
        <taxon>Candidatus Sysuimicrobiota</taxon>
        <taxon>Candidatus Sysuimicrobiia</taxon>
        <taxon>Candidatus Sysuimicrobiales</taxon>
        <taxon>Candidatus Segetimicrobiaceae</taxon>
        <taxon>Candidatus Segetimicrobium</taxon>
    </lineage>
</organism>
<accession>A0A537JI47</accession>
<feature type="transmembrane region" description="Helical" evidence="1">
    <location>
        <begin position="12"/>
        <end position="33"/>
    </location>
</feature>
<evidence type="ECO:0000313" key="2">
    <source>
        <dbReference type="EMBL" id="TMI82786.1"/>
    </source>
</evidence>
<keyword evidence="1" id="KW-0472">Membrane</keyword>
<proteinExistence type="predicted"/>
<keyword evidence="1" id="KW-1133">Transmembrane helix</keyword>
<dbReference type="EMBL" id="VBAO01000108">
    <property type="protein sequence ID" value="TMI82786.1"/>
    <property type="molecule type" value="Genomic_DNA"/>
</dbReference>
<keyword evidence="1" id="KW-0812">Transmembrane</keyword>
<dbReference type="Proteomes" id="UP000320048">
    <property type="component" value="Unassembled WGS sequence"/>
</dbReference>
<sequence>MFAHGVKQTQAVVLLLAAVVPVPLGIGILPTAWPDAPALWPDDGAPPTSSGDLAQFIDALQQSLERLTQWVQIFQQTTSQVLARTVAEFPGILPDEIDLTGLVAQIRALPAVFRQALEAVRDKLQTRPAPGSIDERHQGYVESSPALLHEAVGIAGVDEVVAEGMVQQAAASQATAMGAVAVAGDLRPEGVGVAAREAGDAMASAAHDLPSSRAGIELLVAGMGAGLRHQADLGAAESDRLTVLVQQTAQVSQQIGALAATTGALTLREADRDRRALEGTLGFADAVSAAAQLLQDIVTQTGDPPIGEPRLEPLY</sequence>
<gene>
    <name evidence="2" type="ORF">E6H04_04190</name>
</gene>
<dbReference type="AlphaFoldDB" id="A0A537JI47"/>
<evidence type="ECO:0000256" key="1">
    <source>
        <dbReference type="SAM" id="Phobius"/>
    </source>
</evidence>
<evidence type="ECO:0000313" key="3">
    <source>
        <dbReference type="Proteomes" id="UP000320048"/>
    </source>
</evidence>
<protein>
    <submittedName>
        <fullName evidence="2">Uncharacterized protein</fullName>
    </submittedName>
</protein>
<comment type="caution">
    <text evidence="2">The sequence shown here is derived from an EMBL/GenBank/DDBJ whole genome shotgun (WGS) entry which is preliminary data.</text>
</comment>
<reference evidence="2 3" key="1">
    <citation type="journal article" date="2019" name="Nat. Microbiol.">
        <title>Mediterranean grassland soil C-N compound turnover is dependent on rainfall and depth, and is mediated by genomically divergent microorganisms.</title>
        <authorList>
            <person name="Diamond S."/>
            <person name="Andeer P.F."/>
            <person name="Li Z."/>
            <person name="Crits-Christoph A."/>
            <person name="Burstein D."/>
            <person name="Anantharaman K."/>
            <person name="Lane K.R."/>
            <person name="Thomas B.C."/>
            <person name="Pan C."/>
            <person name="Northen T.R."/>
            <person name="Banfield J.F."/>
        </authorList>
    </citation>
    <scope>NUCLEOTIDE SEQUENCE [LARGE SCALE GENOMIC DNA]</scope>
    <source>
        <strain evidence="2">NP_7</strain>
    </source>
</reference>